<dbReference type="InterPro" id="IPR029063">
    <property type="entry name" value="SAM-dependent_MTases_sf"/>
</dbReference>
<evidence type="ECO:0000256" key="3">
    <source>
        <dbReference type="ARBA" id="ARBA00022490"/>
    </source>
</evidence>
<dbReference type="InterPro" id="IPR000682">
    <property type="entry name" value="PCMT"/>
</dbReference>
<comment type="subcellular location">
    <subcellularLocation>
        <location evidence="1 7">Cytoplasm</location>
    </subcellularLocation>
</comment>
<protein>
    <recommendedName>
        <fullName evidence="7">Protein-L-isoaspartate O-methyltransferase</fullName>
        <ecNumber evidence="7">2.1.1.77</ecNumber>
    </recommendedName>
    <alternativeName>
        <fullName evidence="7">L-isoaspartyl protein carboxyl methyltransferase</fullName>
    </alternativeName>
    <alternativeName>
        <fullName evidence="7">Protein L-isoaspartyl methyltransferase</fullName>
    </alternativeName>
    <alternativeName>
        <fullName evidence="7">Protein-beta-aspartate methyltransferase</fullName>
        <shortName evidence="7">PIMT</shortName>
    </alternativeName>
</protein>
<dbReference type="SUPFAM" id="SSF53335">
    <property type="entry name" value="S-adenosyl-L-methionine-dependent methyltransferases"/>
    <property type="match status" value="1"/>
</dbReference>
<keyword evidence="4 7" id="KW-0489">Methyltransferase</keyword>
<dbReference type="PANTHER" id="PTHR11579:SF0">
    <property type="entry name" value="PROTEIN-L-ISOASPARTATE(D-ASPARTATE) O-METHYLTRANSFERASE"/>
    <property type="match status" value="1"/>
</dbReference>
<dbReference type="FunCoup" id="M1Z8C9">
    <property type="interactions" value="388"/>
</dbReference>
<dbReference type="HAMAP" id="MF_00090">
    <property type="entry name" value="PIMT"/>
    <property type="match status" value="1"/>
</dbReference>
<dbReference type="CDD" id="cd02440">
    <property type="entry name" value="AdoMet_MTases"/>
    <property type="match status" value="1"/>
</dbReference>
<dbReference type="Proteomes" id="UP000011704">
    <property type="component" value="Unassembled WGS sequence"/>
</dbReference>
<gene>
    <name evidence="7 8" type="primary">pcm</name>
    <name evidence="8" type="ORF">NITGR_100074</name>
</gene>
<dbReference type="InParanoid" id="M1Z8C9"/>
<evidence type="ECO:0000256" key="4">
    <source>
        <dbReference type="ARBA" id="ARBA00022603"/>
    </source>
</evidence>
<evidence type="ECO:0000313" key="9">
    <source>
        <dbReference type="Proteomes" id="UP000011704"/>
    </source>
</evidence>
<evidence type="ECO:0000256" key="1">
    <source>
        <dbReference type="ARBA" id="ARBA00004496"/>
    </source>
</evidence>
<keyword evidence="6 7" id="KW-0949">S-adenosyl-L-methionine</keyword>
<comment type="similarity">
    <text evidence="2 7">Belongs to the methyltransferase superfamily. L-isoaspartyl/D-aspartyl protein methyltransferase family.</text>
</comment>
<evidence type="ECO:0000256" key="5">
    <source>
        <dbReference type="ARBA" id="ARBA00022679"/>
    </source>
</evidence>
<dbReference type="HOGENOM" id="CLU_055432_2_0_0"/>
<evidence type="ECO:0000256" key="7">
    <source>
        <dbReference type="HAMAP-Rule" id="MF_00090"/>
    </source>
</evidence>
<sequence>MVSEDLRGRDITDPRVLAVMGRVPRHQFVPASRQRFAYSDFPLPIGHRQTISQPYIVALMTQALELKPGDRVLEIGTGSGYQAAVLSGLASEVYSIEIVEPLAREARDRLQKLGYNNVHTRHGDGYQGWPRHAPFDAIMITAAAPKVPKPLLDQLKVGGRMVLPVEAEVAQKLLLIRKDAGGISQEVITGVRFVPMTGAVHNR</sequence>
<comment type="catalytic activity">
    <reaction evidence="7">
        <text>[protein]-L-isoaspartate + S-adenosyl-L-methionine = [protein]-L-isoaspartate alpha-methyl ester + S-adenosyl-L-homocysteine</text>
        <dbReference type="Rhea" id="RHEA:12705"/>
        <dbReference type="Rhea" id="RHEA-COMP:12143"/>
        <dbReference type="Rhea" id="RHEA-COMP:12144"/>
        <dbReference type="ChEBI" id="CHEBI:57856"/>
        <dbReference type="ChEBI" id="CHEBI:59789"/>
        <dbReference type="ChEBI" id="CHEBI:90596"/>
        <dbReference type="ChEBI" id="CHEBI:90598"/>
        <dbReference type="EC" id="2.1.1.77"/>
    </reaction>
</comment>
<keyword evidence="5 7" id="KW-0808">Transferase</keyword>
<dbReference type="EC" id="2.1.1.77" evidence="7"/>
<accession>M1Z8C9</accession>
<reference evidence="8 9" key="1">
    <citation type="journal article" date="2013" name="Front. Microbiol.">
        <title>The genome of Nitrospina gracilis illuminates the metabolism and evolution of the major marine nitrite oxidizer.</title>
        <authorList>
            <person name="Luecker S."/>
            <person name="Nowka B."/>
            <person name="Rattei T."/>
            <person name="Spieck E."/>
            <person name="and Daims H."/>
        </authorList>
    </citation>
    <scope>NUCLEOTIDE SEQUENCE [LARGE SCALE GENOMIC DNA]</scope>
    <source>
        <strain evidence="8 9">3/211</strain>
    </source>
</reference>
<dbReference type="NCBIfam" id="TIGR00080">
    <property type="entry name" value="pimt"/>
    <property type="match status" value="1"/>
</dbReference>
<keyword evidence="3 7" id="KW-0963">Cytoplasm</keyword>
<proteinExistence type="inferred from homology"/>
<dbReference type="PROSITE" id="PS01279">
    <property type="entry name" value="PCMT"/>
    <property type="match status" value="1"/>
</dbReference>
<feature type="active site" evidence="7">
    <location>
        <position position="52"/>
    </location>
</feature>
<evidence type="ECO:0000256" key="2">
    <source>
        <dbReference type="ARBA" id="ARBA00005369"/>
    </source>
</evidence>
<dbReference type="GO" id="GO:0005737">
    <property type="term" value="C:cytoplasm"/>
    <property type="evidence" value="ECO:0007669"/>
    <property type="project" value="UniProtKB-SubCell"/>
</dbReference>
<dbReference type="GO" id="GO:0004719">
    <property type="term" value="F:protein-L-isoaspartate (D-aspartate) O-methyltransferase activity"/>
    <property type="evidence" value="ECO:0007669"/>
    <property type="project" value="UniProtKB-UniRule"/>
</dbReference>
<dbReference type="NCBIfam" id="NF001453">
    <property type="entry name" value="PRK00312.1"/>
    <property type="match status" value="1"/>
</dbReference>
<name>M1Z8C9_NITG3</name>
<dbReference type="FunFam" id="3.40.50.150:FF:000010">
    <property type="entry name" value="Protein-L-isoaspartate O-methyltransferase"/>
    <property type="match status" value="1"/>
</dbReference>
<keyword evidence="9" id="KW-1185">Reference proteome</keyword>
<evidence type="ECO:0000313" key="8">
    <source>
        <dbReference type="EMBL" id="CCQ89269.1"/>
    </source>
</evidence>
<dbReference type="AlphaFoldDB" id="M1Z8C9"/>
<dbReference type="Gene3D" id="3.40.50.150">
    <property type="entry name" value="Vaccinia Virus protein VP39"/>
    <property type="match status" value="1"/>
</dbReference>
<dbReference type="EMBL" id="CAQJ01000002">
    <property type="protein sequence ID" value="CCQ89269.1"/>
    <property type="molecule type" value="Genomic_DNA"/>
</dbReference>
<dbReference type="GO" id="GO:0030091">
    <property type="term" value="P:protein repair"/>
    <property type="evidence" value="ECO:0007669"/>
    <property type="project" value="UniProtKB-UniRule"/>
</dbReference>
<comment type="caution">
    <text evidence="8">The sequence shown here is derived from an EMBL/GenBank/DDBJ whole genome shotgun (WGS) entry which is preliminary data.</text>
</comment>
<dbReference type="STRING" id="1266370.NITGR_100074"/>
<dbReference type="PANTHER" id="PTHR11579">
    <property type="entry name" value="PROTEIN-L-ISOASPARTATE O-METHYLTRANSFERASE"/>
    <property type="match status" value="1"/>
</dbReference>
<evidence type="ECO:0000256" key="6">
    <source>
        <dbReference type="ARBA" id="ARBA00022691"/>
    </source>
</evidence>
<dbReference type="GO" id="GO:0032259">
    <property type="term" value="P:methylation"/>
    <property type="evidence" value="ECO:0007669"/>
    <property type="project" value="UniProtKB-KW"/>
</dbReference>
<organism evidence="8 9">
    <name type="scientific">Nitrospina gracilis (strain 3/211)</name>
    <dbReference type="NCBI Taxonomy" id="1266370"/>
    <lineage>
        <taxon>Bacteria</taxon>
        <taxon>Pseudomonadati</taxon>
        <taxon>Nitrospinota/Tectimicrobiota group</taxon>
        <taxon>Nitrospinota</taxon>
        <taxon>Nitrospinia</taxon>
        <taxon>Nitrospinales</taxon>
        <taxon>Nitrospinaceae</taxon>
        <taxon>Nitrospina</taxon>
    </lineage>
</organism>
<comment type="function">
    <text evidence="7">Catalyzes the methyl esterification of L-isoaspartyl residues in peptides and proteins that result from spontaneous decomposition of normal L-aspartyl and L-asparaginyl residues. It plays a role in the repair and/or degradation of damaged proteins.</text>
</comment>
<dbReference type="Pfam" id="PF01135">
    <property type="entry name" value="PCMT"/>
    <property type="match status" value="1"/>
</dbReference>